<evidence type="ECO:0000256" key="6">
    <source>
        <dbReference type="ARBA" id="ARBA00023033"/>
    </source>
</evidence>
<dbReference type="FunFam" id="1.10.630.10:FF:000018">
    <property type="entry name" value="Cytochrome P450 monooxygenase"/>
    <property type="match status" value="1"/>
</dbReference>
<keyword evidence="10" id="KW-1185">Reference proteome</keyword>
<dbReference type="GO" id="GO:0020037">
    <property type="term" value="F:heme binding"/>
    <property type="evidence" value="ECO:0007669"/>
    <property type="project" value="InterPro"/>
</dbReference>
<dbReference type="InterPro" id="IPR002397">
    <property type="entry name" value="Cyt_P450_B"/>
</dbReference>
<dbReference type="GO" id="GO:0016705">
    <property type="term" value="F:oxidoreductase activity, acting on paired donors, with incorporation or reduction of molecular oxygen"/>
    <property type="evidence" value="ECO:0007669"/>
    <property type="project" value="InterPro"/>
</dbReference>
<evidence type="ECO:0000256" key="5">
    <source>
        <dbReference type="ARBA" id="ARBA00023004"/>
    </source>
</evidence>
<reference evidence="10" key="1">
    <citation type="submission" date="2019-12" db="EMBL/GenBank/DDBJ databases">
        <title>Complete genome of Terracaulis silvestris 0127_4.</title>
        <authorList>
            <person name="Vieira S."/>
            <person name="Riedel T."/>
            <person name="Sproer C."/>
            <person name="Pascual J."/>
            <person name="Boedeker C."/>
            <person name="Overmann J."/>
        </authorList>
    </citation>
    <scope>NUCLEOTIDE SEQUENCE [LARGE SCALE GENOMIC DNA]</scope>
    <source>
        <strain evidence="10">0127_4</strain>
    </source>
</reference>
<sequence length="408" mass="45028">MKQVTSYTYSDPSVLENPFPFYAAMRAQEPVFREPATGVYFISRYDDVLFASRHPEIFSSRRSLIATDDAQIGAVREKGFADSISLTSSDPPEHQRFRALVVKVLTPRVFASLEPSIHALANRLIDAFAAEGQADLHAQFAVPLPLTVIADLLGFNRADLPQLKHWSDDYTVVLAAQACPVSREVMLSFARSLTDLQVYLSDVIKARLAAPGDDVVSRLLAVNAESEKPLDHAELVDMLRVFFIGGNETTTVAISNTLFHLLSDPALYARVANEPSLISTAVEESLRCQAPTQWVLRTVMQDVELSDTTIPAGSRVCLLWGSANRDEAKFNADSDRFDLDRTSDSKHIAFGFGPHFCAGSALARAELKIALTTLFSRLKHLRLAEAPQFNPHPIVRGVKRLQVSFDTA</sequence>
<dbReference type="Pfam" id="PF00067">
    <property type="entry name" value="p450"/>
    <property type="match status" value="1"/>
</dbReference>
<name>A0A6I6MH30_9CAUL</name>
<dbReference type="GO" id="GO:0005506">
    <property type="term" value="F:iron ion binding"/>
    <property type="evidence" value="ECO:0007669"/>
    <property type="project" value="InterPro"/>
</dbReference>
<dbReference type="InterPro" id="IPR001128">
    <property type="entry name" value="Cyt_P450"/>
</dbReference>
<evidence type="ECO:0000313" key="10">
    <source>
        <dbReference type="Proteomes" id="UP000431269"/>
    </source>
</evidence>
<dbReference type="PANTHER" id="PTHR46696:SF6">
    <property type="entry name" value="P450, PUTATIVE (EUROFUNG)-RELATED"/>
    <property type="match status" value="1"/>
</dbReference>
<accession>A0A6I6MH30</accession>
<dbReference type="GO" id="GO:0004497">
    <property type="term" value="F:monooxygenase activity"/>
    <property type="evidence" value="ECO:0007669"/>
    <property type="project" value="UniProtKB-KW"/>
</dbReference>
<dbReference type="PRINTS" id="PR00359">
    <property type="entry name" value="BP450"/>
</dbReference>
<dbReference type="EMBL" id="CP047045">
    <property type="protein sequence ID" value="QGZ93659.1"/>
    <property type="molecule type" value="Genomic_DNA"/>
</dbReference>
<dbReference type="EC" id="1.14.-.-" evidence="9"/>
<comment type="similarity">
    <text evidence="1 8">Belongs to the cytochrome P450 family.</text>
</comment>
<dbReference type="SUPFAM" id="SSF48264">
    <property type="entry name" value="Cytochrome P450"/>
    <property type="match status" value="1"/>
</dbReference>
<evidence type="ECO:0000256" key="2">
    <source>
        <dbReference type="ARBA" id="ARBA00022617"/>
    </source>
</evidence>
<keyword evidence="5 8" id="KW-0408">Iron</keyword>
<keyword evidence="6 8" id="KW-0503">Monooxygenase</keyword>
<protein>
    <submittedName>
        <fullName evidence="9">Cytochrome P450</fullName>
        <ecNumber evidence="9">1.14.-.-</ecNumber>
    </submittedName>
</protein>
<comment type="function">
    <text evidence="7">Cytochromes P450 are a group of heme-thiolate monooxygenases. They oxidize a variety of structurally unrelated compounds, including steroids, fatty acids, and xenobiotics.</text>
</comment>
<organism evidence="9 10">
    <name type="scientific">Terricaulis silvestris</name>
    <dbReference type="NCBI Taxonomy" id="2686094"/>
    <lineage>
        <taxon>Bacteria</taxon>
        <taxon>Pseudomonadati</taxon>
        <taxon>Pseudomonadota</taxon>
        <taxon>Alphaproteobacteria</taxon>
        <taxon>Caulobacterales</taxon>
        <taxon>Caulobacteraceae</taxon>
        <taxon>Terricaulis</taxon>
    </lineage>
</organism>
<dbReference type="Gene3D" id="1.10.630.10">
    <property type="entry name" value="Cytochrome P450"/>
    <property type="match status" value="1"/>
</dbReference>
<proteinExistence type="inferred from homology"/>
<gene>
    <name evidence="9" type="ORF">DSM104635_00471</name>
</gene>
<evidence type="ECO:0000256" key="1">
    <source>
        <dbReference type="ARBA" id="ARBA00010617"/>
    </source>
</evidence>
<evidence type="ECO:0000256" key="7">
    <source>
        <dbReference type="ARBA" id="ARBA00043906"/>
    </source>
</evidence>
<dbReference type="Proteomes" id="UP000431269">
    <property type="component" value="Chromosome"/>
</dbReference>
<evidence type="ECO:0000256" key="8">
    <source>
        <dbReference type="RuleBase" id="RU000461"/>
    </source>
</evidence>
<dbReference type="PRINTS" id="PR00385">
    <property type="entry name" value="P450"/>
</dbReference>
<dbReference type="RefSeq" id="WP_158764658.1">
    <property type="nucleotide sequence ID" value="NZ_CP047045.1"/>
</dbReference>
<dbReference type="PROSITE" id="PS00086">
    <property type="entry name" value="CYTOCHROME_P450"/>
    <property type="match status" value="1"/>
</dbReference>
<evidence type="ECO:0000256" key="3">
    <source>
        <dbReference type="ARBA" id="ARBA00022723"/>
    </source>
</evidence>
<dbReference type="InterPro" id="IPR036396">
    <property type="entry name" value="Cyt_P450_sf"/>
</dbReference>
<dbReference type="PANTHER" id="PTHR46696">
    <property type="entry name" value="P450, PUTATIVE (EUROFUNG)-RELATED"/>
    <property type="match status" value="1"/>
</dbReference>
<dbReference type="InterPro" id="IPR017972">
    <property type="entry name" value="Cyt_P450_CS"/>
</dbReference>
<keyword evidence="2 8" id="KW-0349">Heme</keyword>
<dbReference type="KEGG" id="tsv:DSM104635_00471"/>
<evidence type="ECO:0000313" key="9">
    <source>
        <dbReference type="EMBL" id="QGZ93659.1"/>
    </source>
</evidence>
<dbReference type="AlphaFoldDB" id="A0A6I6MH30"/>
<keyword evidence="3 8" id="KW-0479">Metal-binding</keyword>
<evidence type="ECO:0000256" key="4">
    <source>
        <dbReference type="ARBA" id="ARBA00023002"/>
    </source>
</evidence>
<keyword evidence="4 8" id="KW-0560">Oxidoreductase</keyword>